<feature type="domain" description="Fe/B12 periplasmic-binding" evidence="4">
    <location>
        <begin position="50"/>
        <end position="332"/>
    </location>
</feature>
<dbReference type="InterPro" id="IPR002491">
    <property type="entry name" value="ABC_transptr_periplasmic_BD"/>
</dbReference>
<feature type="chain" id="PRO_5038621012" evidence="3">
    <location>
        <begin position="20"/>
        <end position="371"/>
    </location>
</feature>
<gene>
    <name evidence="5" type="ORF">CXF42_03775</name>
</gene>
<organism evidence="5 6">
    <name type="scientific">Corynebacterium bovis</name>
    <dbReference type="NCBI Taxonomy" id="36808"/>
    <lineage>
        <taxon>Bacteria</taxon>
        <taxon>Bacillati</taxon>
        <taxon>Actinomycetota</taxon>
        <taxon>Actinomycetes</taxon>
        <taxon>Mycobacteriales</taxon>
        <taxon>Corynebacteriaceae</taxon>
        <taxon>Corynebacterium</taxon>
    </lineage>
</organism>
<accession>A0A426Q5N8</accession>
<dbReference type="RefSeq" id="WP_125176247.1">
    <property type="nucleotide sequence ID" value="NZ_JBHYBM010000015.1"/>
</dbReference>
<keyword evidence="6" id="KW-1185">Reference proteome</keyword>
<dbReference type="PANTHER" id="PTHR30535">
    <property type="entry name" value="VITAMIN B12-BINDING PROTEIN"/>
    <property type="match status" value="1"/>
</dbReference>
<proteinExistence type="inferred from homology"/>
<feature type="region of interest" description="Disordered" evidence="2">
    <location>
        <begin position="332"/>
        <end position="371"/>
    </location>
</feature>
<evidence type="ECO:0000256" key="3">
    <source>
        <dbReference type="SAM" id="SignalP"/>
    </source>
</evidence>
<evidence type="ECO:0000259" key="4">
    <source>
        <dbReference type="PROSITE" id="PS50983"/>
    </source>
</evidence>
<dbReference type="SUPFAM" id="SSF53807">
    <property type="entry name" value="Helical backbone' metal receptor"/>
    <property type="match status" value="1"/>
</dbReference>
<evidence type="ECO:0000256" key="2">
    <source>
        <dbReference type="SAM" id="MobiDB-lite"/>
    </source>
</evidence>
<evidence type="ECO:0000313" key="5">
    <source>
        <dbReference type="EMBL" id="RRQ04667.1"/>
    </source>
</evidence>
<comment type="caution">
    <text evidence="5">The sequence shown here is derived from an EMBL/GenBank/DDBJ whole genome shotgun (WGS) entry which is preliminary data.</text>
</comment>
<dbReference type="InterPro" id="IPR050902">
    <property type="entry name" value="ABC_Transporter_SBP"/>
</dbReference>
<sequence>MKKTITAAVLAAAVTVPLAACSTDDATTDAHQISVENCGDTVTFDHTPQRVTLMKPASVPTLHRLGVMDTVVARAGAYPDEYFDDATRAELAKVPSITDKLNPSGHVQVSKEEVVQTDPDLVIGQSDTITRQALADTGIRLVEEPGFCGAITGDARFDDIYDQVRTYGTIFGKSDEADAYVSELRSRVDDMRARATEAGKKAEQALGHQLSVAVLYPSVGGGTTYAYGRSSMSHPLVEAAGLKNVFGDQQKRVFEVNTEEVVDRNPDIIISLYSQGSPADVEKAIADLPGAGDITAVKEHRILPMLINFAEPPTPLAVDGLEKVTKEVSDITAAASAGGAASESASASESATESATESAAASATESAVPAR</sequence>
<reference evidence="5 6" key="1">
    <citation type="submission" date="2018-01" db="EMBL/GenBank/DDBJ databases">
        <title>Twenty Corynebacterium bovis Genomes.</title>
        <authorList>
            <person name="Gulvik C.A."/>
        </authorList>
    </citation>
    <scope>NUCLEOTIDE SEQUENCE [LARGE SCALE GENOMIC DNA]</scope>
    <source>
        <strain evidence="5 6">16-2004</strain>
    </source>
</reference>
<dbReference type="Proteomes" id="UP000278422">
    <property type="component" value="Unassembled WGS sequence"/>
</dbReference>
<dbReference type="Gene3D" id="3.40.50.1980">
    <property type="entry name" value="Nitrogenase molybdenum iron protein domain"/>
    <property type="match status" value="2"/>
</dbReference>
<protein>
    <submittedName>
        <fullName evidence="5">ABC transporter substrate-binding protein</fullName>
    </submittedName>
</protein>
<comment type="similarity">
    <text evidence="1">Belongs to the bacterial solute-binding protein 8 family.</text>
</comment>
<evidence type="ECO:0000256" key="1">
    <source>
        <dbReference type="ARBA" id="ARBA00008814"/>
    </source>
</evidence>
<dbReference type="PROSITE" id="PS50983">
    <property type="entry name" value="FE_B12_PBP"/>
    <property type="match status" value="1"/>
</dbReference>
<evidence type="ECO:0000313" key="6">
    <source>
        <dbReference type="Proteomes" id="UP000278422"/>
    </source>
</evidence>
<dbReference type="PANTHER" id="PTHR30535:SF7">
    <property type="entry name" value="IRON(III) DICITRATE-BINDING PROTEIN"/>
    <property type="match status" value="1"/>
</dbReference>
<dbReference type="EMBL" id="PQNQ01000007">
    <property type="protein sequence ID" value="RRQ04667.1"/>
    <property type="molecule type" value="Genomic_DNA"/>
</dbReference>
<dbReference type="Pfam" id="PF01497">
    <property type="entry name" value="Peripla_BP_2"/>
    <property type="match status" value="1"/>
</dbReference>
<dbReference type="AlphaFoldDB" id="A0A426Q5N8"/>
<name>A0A426Q5N8_9CORY</name>
<feature type="signal peptide" evidence="3">
    <location>
        <begin position="1"/>
        <end position="19"/>
    </location>
</feature>
<keyword evidence="3" id="KW-0732">Signal</keyword>